<keyword evidence="2" id="KW-1185">Reference proteome</keyword>
<sequence length="138" mass="14461">MSAHIQSIFKHDQHLATVSGIDSFGRIKAVVINDIEYSIVAQGAHVSTAEIGANVLLAHTGQGFIVTALLAQPDQAPAAQINNAQGHIVIAAQQSVSLQTAKGSIEVFADGTIVLEGQDITANSEQDLTLAGWPIRLN</sequence>
<evidence type="ECO:0000313" key="1">
    <source>
        <dbReference type="EMBL" id="MDQ9090414.1"/>
    </source>
</evidence>
<dbReference type="EMBL" id="JAVIFY010000001">
    <property type="protein sequence ID" value="MDQ9090414.1"/>
    <property type="molecule type" value="Genomic_DNA"/>
</dbReference>
<dbReference type="RefSeq" id="WP_138554472.1">
    <property type="nucleotide sequence ID" value="NZ_JAVIFY010000001.1"/>
</dbReference>
<reference evidence="1 2" key="1">
    <citation type="submission" date="2023-08" db="EMBL/GenBank/DDBJ databases">
        <title>Pseudoalteromonas haloplanktis LL1 genome.</title>
        <authorList>
            <person name="Wu S."/>
        </authorList>
    </citation>
    <scope>NUCLEOTIDE SEQUENCE [LARGE SCALE GENOMIC DNA]</scope>
    <source>
        <strain evidence="1 2">LL1</strain>
    </source>
</reference>
<dbReference type="Proteomes" id="UP001226574">
    <property type="component" value="Unassembled WGS sequence"/>
</dbReference>
<name>A0ABU1B912_PSEHA</name>
<proteinExistence type="predicted"/>
<evidence type="ECO:0000313" key="2">
    <source>
        <dbReference type="Proteomes" id="UP001226574"/>
    </source>
</evidence>
<comment type="caution">
    <text evidence="1">The sequence shown here is derived from an EMBL/GenBank/DDBJ whole genome shotgun (WGS) entry which is preliminary data.</text>
</comment>
<protein>
    <submittedName>
        <fullName evidence="1">Uncharacterized protein</fullName>
    </submittedName>
</protein>
<accession>A0ABU1B912</accession>
<gene>
    <name evidence="1" type="ORF">RC083_02265</name>
</gene>
<organism evidence="1 2">
    <name type="scientific">Pseudoalteromonas haloplanktis</name>
    <name type="common">Alteromonas haloplanktis</name>
    <dbReference type="NCBI Taxonomy" id="228"/>
    <lineage>
        <taxon>Bacteria</taxon>
        <taxon>Pseudomonadati</taxon>
        <taxon>Pseudomonadota</taxon>
        <taxon>Gammaproteobacteria</taxon>
        <taxon>Alteromonadales</taxon>
        <taxon>Pseudoalteromonadaceae</taxon>
        <taxon>Pseudoalteromonas</taxon>
    </lineage>
</organism>